<accession>A0ABT8KMN4</accession>
<protein>
    <recommendedName>
        <fullName evidence="3">Lipoprotein</fullName>
    </recommendedName>
</protein>
<dbReference type="EMBL" id="JAUJEA010000003">
    <property type="protein sequence ID" value="MDN5201479.1"/>
    <property type="molecule type" value="Genomic_DNA"/>
</dbReference>
<keyword evidence="2" id="KW-1185">Reference proteome</keyword>
<dbReference type="RefSeq" id="WP_346751509.1">
    <property type="nucleotide sequence ID" value="NZ_JAUJEA010000003.1"/>
</dbReference>
<evidence type="ECO:0000313" key="2">
    <source>
        <dbReference type="Proteomes" id="UP001172082"/>
    </source>
</evidence>
<dbReference type="Proteomes" id="UP001172082">
    <property type="component" value="Unassembled WGS sequence"/>
</dbReference>
<dbReference type="PROSITE" id="PS51257">
    <property type="entry name" value="PROKAR_LIPOPROTEIN"/>
    <property type="match status" value="1"/>
</dbReference>
<dbReference type="Pfam" id="PF20583">
    <property type="entry name" value="DUF6786"/>
    <property type="match status" value="1"/>
</dbReference>
<comment type="caution">
    <text evidence="1">The sequence shown here is derived from an EMBL/GenBank/DDBJ whole genome shotgun (WGS) entry which is preliminary data.</text>
</comment>
<dbReference type="InterPro" id="IPR046713">
    <property type="entry name" value="DUF6786"/>
</dbReference>
<proteinExistence type="predicted"/>
<gene>
    <name evidence="1" type="ORF">QQ008_08905</name>
</gene>
<evidence type="ECO:0008006" key="3">
    <source>
        <dbReference type="Google" id="ProtNLM"/>
    </source>
</evidence>
<organism evidence="1 2">
    <name type="scientific">Splendidivirga corallicola</name>
    <dbReference type="NCBI Taxonomy" id="3051826"/>
    <lineage>
        <taxon>Bacteria</taxon>
        <taxon>Pseudomonadati</taxon>
        <taxon>Bacteroidota</taxon>
        <taxon>Cytophagia</taxon>
        <taxon>Cytophagales</taxon>
        <taxon>Splendidivirgaceae</taxon>
        <taxon>Splendidivirga</taxon>
    </lineage>
</organism>
<name>A0ABT8KMN4_9BACT</name>
<sequence>MKILQRHNTSMHWVFIYSIIVLTYACSQPKKESIDNEEKVIHEKGTFGYDLDFLKEHYDDLVVLKNGNAQVIVSPALQGRVLTSTAEGAKGQSFGWLNHDLIASGEQMEHFNPIGGEERFWLGPEGGQFSIYFKPESSFDFENWYVPKEIDTEPFELVSSSSSQASFKKQMQLTNYSNTVFNLNVSRTIKLLNNQEISSALDTELTENIQAVGFESENIISNNGENNWDKNSGMLSIWILSMLNPSPSTAVVVPFKEGDETELGKIVTDDYFGKVPSDRLIVKDEVLFFKADGKKRSKIGLSPQRALPIAGSYDAQNQVLTIAQFTLPENNHDYVNSLWEIQDKPFAGDAVNSYNDGPLDNGDQLGPFYEIESSSPAANLAAGESLTHIHRTFHFKGESDDLNRLAKTLLKVDLNEIEKAFD</sequence>
<reference evidence="1" key="1">
    <citation type="submission" date="2023-06" db="EMBL/GenBank/DDBJ databases">
        <title>Genomic of Parafulvivirga corallium.</title>
        <authorList>
            <person name="Wang G."/>
        </authorList>
    </citation>
    <scope>NUCLEOTIDE SEQUENCE</scope>
    <source>
        <strain evidence="1">BMA10</strain>
    </source>
</reference>
<evidence type="ECO:0000313" key="1">
    <source>
        <dbReference type="EMBL" id="MDN5201479.1"/>
    </source>
</evidence>